<dbReference type="InterPro" id="IPR001299">
    <property type="entry name" value="Ependymin"/>
</dbReference>
<dbReference type="Pfam" id="PF00811">
    <property type="entry name" value="Ependymin"/>
    <property type="match status" value="1"/>
</dbReference>
<protein>
    <recommendedName>
        <fullName evidence="5">Ependymin-like 1</fullName>
    </recommendedName>
</protein>
<reference evidence="3" key="3">
    <citation type="submission" date="2025-09" db="UniProtKB">
        <authorList>
            <consortium name="Ensembl"/>
        </authorList>
    </citation>
    <scope>IDENTIFICATION</scope>
</reference>
<dbReference type="Proteomes" id="UP000265040">
    <property type="component" value="Chromosome 18"/>
</dbReference>
<evidence type="ECO:0008006" key="5">
    <source>
        <dbReference type="Google" id="ProtNLM"/>
    </source>
</evidence>
<dbReference type="PANTHER" id="PTHR10697:SF5">
    <property type="entry name" value="EPENDYMIN-RELATED"/>
    <property type="match status" value="1"/>
</dbReference>
<reference evidence="3" key="1">
    <citation type="submission" date="2021-04" db="EMBL/GenBank/DDBJ databases">
        <authorList>
            <consortium name="Wellcome Sanger Institute Data Sharing"/>
        </authorList>
    </citation>
    <scope>NUCLEOTIDE SEQUENCE [LARGE SCALE GENOMIC DNA]</scope>
</reference>
<accession>A0A7N6FAY0</accession>
<evidence type="ECO:0000256" key="2">
    <source>
        <dbReference type="SAM" id="SignalP"/>
    </source>
</evidence>
<feature type="signal peptide" evidence="2">
    <location>
        <begin position="1"/>
        <end position="16"/>
    </location>
</feature>
<dbReference type="GO" id="GO:0007160">
    <property type="term" value="P:cell-matrix adhesion"/>
    <property type="evidence" value="ECO:0007669"/>
    <property type="project" value="InterPro"/>
</dbReference>
<dbReference type="PANTHER" id="PTHR10697">
    <property type="entry name" value="MAMMALIAN EPENDYMIN-RELATED PROTEIN 1"/>
    <property type="match status" value="1"/>
</dbReference>
<evidence type="ECO:0000313" key="4">
    <source>
        <dbReference type="Proteomes" id="UP000265040"/>
    </source>
</evidence>
<dbReference type="PRINTS" id="PR00317">
    <property type="entry name" value="EPENDYMIN"/>
</dbReference>
<proteinExistence type="inferred from homology"/>
<feature type="chain" id="PRO_5043859741" description="Ependymin-like 1" evidence="2">
    <location>
        <begin position="17"/>
        <end position="216"/>
    </location>
</feature>
<evidence type="ECO:0000313" key="3">
    <source>
        <dbReference type="Ensembl" id="ENSATEP00000048099.2"/>
    </source>
</evidence>
<keyword evidence="4" id="KW-1185">Reference proteome</keyword>
<dbReference type="GeneID" id="113157159"/>
<dbReference type="RefSeq" id="XP_026208250.1">
    <property type="nucleotide sequence ID" value="XM_026352465.1"/>
</dbReference>
<reference evidence="3" key="2">
    <citation type="submission" date="2025-08" db="UniProtKB">
        <authorList>
            <consortium name="Ensembl"/>
        </authorList>
    </citation>
    <scope>IDENTIFICATION</scope>
</reference>
<keyword evidence="2" id="KW-0732">Signal</keyword>
<dbReference type="GO" id="GO:0005764">
    <property type="term" value="C:lysosome"/>
    <property type="evidence" value="ECO:0007669"/>
    <property type="project" value="TreeGrafter"/>
</dbReference>
<dbReference type="Ensembl" id="ENSATET00000037551.2">
    <property type="protein sequence ID" value="ENSATEP00000048099.2"/>
    <property type="gene ID" value="ENSATEG00000033341.1"/>
</dbReference>
<organism evidence="3 4">
    <name type="scientific">Anabas testudineus</name>
    <name type="common">Climbing perch</name>
    <name type="synonym">Anthias testudineus</name>
    <dbReference type="NCBI Taxonomy" id="64144"/>
    <lineage>
        <taxon>Eukaryota</taxon>
        <taxon>Metazoa</taxon>
        <taxon>Chordata</taxon>
        <taxon>Craniata</taxon>
        <taxon>Vertebrata</taxon>
        <taxon>Euteleostomi</taxon>
        <taxon>Actinopterygii</taxon>
        <taxon>Neopterygii</taxon>
        <taxon>Teleostei</taxon>
        <taxon>Neoteleostei</taxon>
        <taxon>Acanthomorphata</taxon>
        <taxon>Anabantaria</taxon>
        <taxon>Anabantiformes</taxon>
        <taxon>Anabantoidei</taxon>
        <taxon>Anabantidae</taxon>
        <taxon>Anabas</taxon>
    </lineage>
</organism>
<dbReference type="GO" id="GO:0005576">
    <property type="term" value="C:extracellular region"/>
    <property type="evidence" value="ECO:0007669"/>
    <property type="project" value="InterPro"/>
</dbReference>
<dbReference type="GO" id="GO:0005509">
    <property type="term" value="F:calcium ion binding"/>
    <property type="evidence" value="ECO:0007669"/>
    <property type="project" value="InterPro"/>
</dbReference>
<dbReference type="GeneTree" id="ENSGT00940000164430"/>
<evidence type="ECO:0000256" key="1">
    <source>
        <dbReference type="ARBA" id="ARBA00010771"/>
    </source>
</evidence>
<name>A0A7N6FAY0_ANATE</name>
<sequence>MRLLVALTCLLAGCLAQRPQPCTTPPLLTGEFIVSAQKGEVTPIHMQYLYDAVGQRIRLTEKSSNANKNSVRDFLLHYKEGVVYNIFNSNQTCQTLPLKGQFQPIGIQKPAFHVGDAFLGGSSVLNETLQITTWTIALPGKAGKFITHVTKFGCFPISTLFDTDTDQFGWVIINYFNNVVGITDPSLLNPPSFCPQAEIKPEAEQKHFLNLLFEKD</sequence>
<comment type="similarity">
    <text evidence="1">Belongs to the ependymin family.</text>
</comment>
<dbReference type="SMART" id="SM00026">
    <property type="entry name" value="EPEND"/>
    <property type="match status" value="1"/>
</dbReference>
<dbReference type="AlphaFoldDB" id="A0A7N6FAY0"/>